<evidence type="ECO:0000313" key="3">
    <source>
        <dbReference type="Proteomes" id="UP001597083"/>
    </source>
</evidence>
<comment type="caution">
    <text evidence="2">The sequence shown here is derived from an EMBL/GenBank/DDBJ whole genome shotgun (WGS) entry which is preliminary data.</text>
</comment>
<protein>
    <submittedName>
        <fullName evidence="2">2-dehydropantoate 2-reductase N-terminal domain-containing protein</fullName>
    </submittedName>
</protein>
<feature type="domain" description="Glycerol-3-phosphate dehydrogenase NAD-dependent N-terminal" evidence="1">
    <location>
        <begin position="1"/>
        <end position="47"/>
    </location>
</feature>
<proteinExistence type="predicted"/>
<keyword evidence="3" id="KW-1185">Reference proteome</keyword>
<dbReference type="Pfam" id="PF01210">
    <property type="entry name" value="NAD_Gly3P_dh_N"/>
    <property type="match status" value="1"/>
</dbReference>
<evidence type="ECO:0000259" key="1">
    <source>
        <dbReference type="Pfam" id="PF01210"/>
    </source>
</evidence>
<feature type="non-terminal residue" evidence="2">
    <location>
        <position position="48"/>
    </location>
</feature>
<sequence>MGAGSWGTTFAKLLCDAGGEVTLWGRRPDLVDAVNERRENTDYLPDVP</sequence>
<dbReference type="SUPFAM" id="SSF51735">
    <property type="entry name" value="NAD(P)-binding Rossmann-fold domains"/>
    <property type="match status" value="1"/>
</dbReference>
<dbReference type="Gene3D" id="3.40.50.720">
    <property type="entry name" value="NAD(P)-binding Rossmann-like Domain"/>
    <property type="match status" value="1"/>
</dbReference>
<accession>A0ABW3CBF6</accession>
<evidence type="ECO:0000313" key="2">
    <source>
        <dbReference type="EMBL" id="MFD0851860.1"/>
    </source>
</evidence>
<reference evidence="3" key="1">
    <citation type="journal article" date="2019" name="Int. J. Syst. Evol. Microbiol.">
        <title>The Global Catalogue of Microorganisms (GCM) 10K type strain sequencing project: providing services to taxonomists for standard genome sequencing and annotation.</title>
        <authorList>
            <consortium name="The Broad Institute Genomics Platform"/>
            <consortium name="The Broad Institute Genome Sequencing Center for Infectious Disease"/>
            <person name="Wu L."/>
            <person name="Ma J."/>
        </authorList>
    </citation>
    <scope>NUCLEOTIDE SEQUENCE [LARGE SCALE GENOMIC DNA]</scope>
    <source>
        <strain evidence="3">JCM 31696</strain>
    </source>
</reference>
<dbReference type="EMBL" id="JBHTIR010000849">
    <property type="protein sequence ID" value="MFD0851860.1"/>
    <property type="molecule type" value="Genomic_DNA"/>
</dbReference>
<gene>
    <name evidence="2" type="ORF">ACFQ07_06490</name>
</gene>
<dbReference type="InterPro" id="IPR011128">
    <property type="entry name" value="G3P_DH_NAD-dep_N"/>
</dbReference>
<dbReference type="InterPro" id="IPR036291">
    <property type="entry name" value="NAD(P)-bd_dom_sf"/>
</dbReference>
<name>A0ABW3CBF6_9ACTN</name>
<organism evidence="2 3">
    <name type="scientific">Actinomadura adrarensis</name>
    <dbReference type="NCBI Taxonomy" id="1819600"/>
    <lineage>
        <taxon>Bacteria</taxon>
        <taxon>Bacillati</taxon>
        <taxon>Actinomycetota</taxon>
        <taxon>Actinomycetes</taxon>
        <taxon>Streptosporangiales</taxon>
        <taxon>Thermomonosporaceae</taxon>
        <taxon>Actinomadura</taxon>
    </lineage>
</organism>
<dbReference type="Proteomes" id="UP001597083">
    <property type="component" value="Unassembled WGS sequence"/>
</dbReference>